<dbReference type="GeneID" id="25979081"/>
<evidence type="ECO:0000313" key="4">
    <source>
        <dbReference type="Proteomes" id="UP000007796"/>
    </source>
</evidence>
<sequence>MLITRAVRLGATFLVVAYQADAFHCGRGDGSLGDAFTTYLSPNITIHKTTDLVASTVSNATFTIYKASYTGEPDTRVLTSVAVSTVTAAVPELAQQHKGMHLHRAVTTVTEIEDYGTLPTAVSHSTSTKETGAIGTTQVYTTPDVRPTPTTKDTTVVVSPTGTVSTTRPGEMASTGSSASFRSSLSVSSSTPVTASSASVQPSLTIPPTESETTPITTPTSIHHSGSAHSAHGSHNSLLAVMGASLFSIALAFVVAA</sequence>
<proteinExistence type="predicted"/>
<reference evidence="3 4" key="1">
    <citation type="journal article" date="2011" name="Proc. Natl. Acad. Sci. U.S.A.">
        <title>Genome and transcriptome analyses of the mountain pine beetle-fungal symbiont Grosmannia clavigera, a lodgepole pine pathogen.</title>
        <authorList>
            <person name="DiGuistini S."/>
            <person name="Wang Y."/>
            <person name="Liao N.Y."/>
            <person name="Taylor G."/>
            <person name="Tanguay P."/>
            <person name="Feau N."/>
            <person name="Henrissat B."/>
            <person name="Chan S.K."/>
            <person name="Hesse-Orce U."/>
            <person name="Alamouti S.M."/>
            <person name="Tsui C.K.M."/>
            <person name="Docking R.T."/>
            <person name="Levasseur A."/>
            <person name="Haridas S."/>
            <person name="Robertson G."/>
            <person name="Birol I."/>
            <person name="Holt R.A."/>
            <person name="Marra M.A."/>
            <person name="Hamelin R.C."/>
            <person name="Hirst M."/>
            <person name="Jones S.J.M."/>
            <person name="Bohlmann J."/>
            <person name="Breuil C."/>
        </authorList>
    </citation>
    <scope>NUCLEOTIDE SEQUENCE [LARGE SCALE GENOMIC DNA]</scope>
    <source>
        <strain evidence="4">kw1407 / UAMH 11150</strain>
    </source>
</reference>
<dbReference type="RefSeq" id="XP_014168789.1">
    <property type="nucleotide sequence ID" value="XM_014313314.1"/>
</dbReference>
<dbReference type="STRING" id="655863.F0XSP7"/>
<feature type="signal peptide" evidence="2">
    <location>
        <begin position="1"/>
        <end position="22"/>
    </location>
</feature>
<protein>
    <submittedName>
        <fullName evidence="3">Uncharacterized protein</fullName>
    </submittedName>
</protein>
<name>F0XSP7_GROCL</name>
<dbReference type="HOGENOM" id="CLU_1082028_0_0_1"/>
<feature type="chain" id="PRO_5003262377" evidence="2">
    <location>
        <begin position="23"/>
        <end position="257"/>
    </location>
</feature>
<gene>
    <name evidence="3" type="ORF">CMQ_5727</name>
</gene>
<keyword evidence="4" id="KW-1185">Reference proteome</keyword>
<dbReference type="Proteomes" id="UP000007796">
    <property type="component" value="Unassembled WGS sequence"/>
</dbReference>
<dbReference type="AlphaFoldDB" id="F0XSP7"/>
<keyword evidence="2" id="KW-0732">Signal</keyword>
<feature type="region of interest" description="Disordered" evidence="1">
    <location>
        <begin position="141"/>
        <end position="233"/>
    </location>
</feature>
<organism evidence="4">
    <name type="scientific">Grosmannia clavigera (strain kw1407 / UAMH 11150)</name>
    <name type="common">Blue stain fungus</name>
    <name type="synonym">Graphiocladiella clavigera</name>
    <dbReference type="NCBI Taxonomy" id="655863"/>
    <lineage>
        <taxon>Eukaryota</taxon>
        <taxon>Fungi</taxon>
        <taxon>Dikarya</taxon>
        <taxon>Ascomycota</taxon>
        <taxon>Pezizomycotina</taxon>
        <taxon>Sordariomycetes</taxon>
        <taxon>Sordariomycetidae</taxon>
        <taxon>Ophiostomatales</taxon>
        <taxon>Ophiostomataceae</taxon>
        <taxon>Leptographium</taxon>
    </lineage>
</organism>
<accession>F0XSP7</accession>
<dbReference type="InParanoid" id="F0XSP7"/>
<dbReference type="EMBL" id="GL629997">
    <property type="protein sequence ID" value="EFW99306.1"/>
    <property type="molecule type" value="Genomic_DNA"/>
</dbReference>
<evidence type="ECO:0000256" key="2">
    <source>
        <dbReference type="SAM" id="SignalP"/>
    </source>
</evidence>
<evidence type="ECO:0000313" key="3">
    <source>
        <dbReference type="EMBL" id="EFW99306.1"/>
    </source>
</evidence>
<evidence type="ECO:0000256" key="1">
    <source>
        <dbReference type="SAM" id="MobiDB-lite"/>
    </source>
</evidence>